<dbReference type="RefSeq" id="XP_016643679.1">
    <property type="nucleotide sequence ID" value="XM_016786703.1"/>
</dbReference>
<evidence type="ECO:0000313" key="2">
    <source>
        <dbReference type="EMBL" id="KEZ43880.1"/>
    </source>
</evidence>
<dbReference type="OrthoDB" id="10654552at2759"/>
<feature type="compositionally biased region" description="Low complexity" evidence="1">
    <location>
        <begin position="475"/>
        <end position="484"/>
    </location>
</feature>
<sequence>MSLTKVHPLRTLTRARISPRTPLAHFRRRYAAEDSNIGGASSGPTNKGPQKTSPLLPITLAVTIPALAWFFWGTSRTTPTTAKKALTGEKPSDSVNRQKGGSFNEEPSRTVPIVQTTGKEEKPPSTEAAASDEVRLESEKPPSTTSKTSSADSPKAPIVVHGRPQSSVSSPSLALSIGHELTWQRERARGFGLKEAERFENFRAWCLPCTFLVESEEQIYELCAERNRRRQELAGYEANAPMTISPWAGGRCDDPDNLCGTVLGEFLSEHPCEGAVAAQTGLGFISPTLEPVRDGGVRRQGGVSRFRTRLDDIEEAKSSRGSENTLKTLDMVRESNKGSSDPVAALDSDAGEGSSKANVPDAGRMRAPTLTLSGASGSSVEKDVPYKPRSNVVGIAWTRPQDRRSRSHSSMSHPAERSVEEMRFSSTDECDIATEPGNPEMAPQPVLAQEQQASSTASNSQNIQSDGRGAEIPTLVVSPPSSSLAQTSKPDQGRKAVSTEKSSYQTAQGDGNEDSQSGEWDVRMYGSVSKIRGRSVSGKGKGAQTRSSSGRSFVSVPEGSQG</sequence>
<name>A0A084G968_PSEDA</name>
<feature type="compositionally biased region" description="Polar residues" evidence="1">
    <location>
        <begin position="370"/>
        <end position="379"/>
    </location>
</feature>
<proteinExistence type="predicted"/>
<evidence type="ECO:0000256" key="1">
    <source>
        <dbReference type="SAM" id="MobiDB-lite"/>
    </source>
</evidence>
<dbReference type="KEGG" id="sapo:SAPIO_CDS4052"/>
<dbReference type="Proteomes" id="UP000028545">
    <property type="component" value="Unassembled WGS sequence"/>
</dbReference>
<accession>A0A084G968</accession>
<feature type="region of interest" description="Disordered" evidence="1">
    <location>
        <begin position="81"/>
        <end position="171"/>
    </location>
</feature>
<feature type="compositionally biased region" description="Low complexity" evidence="1">
    <location>
        <begin position="141"/>
        <end position="157"/>
    </location>
</feature>
<reference evidence="2 3" key="1">
    <citation type="journal article" date="2014" name="Genome Announc.">
        <title>Draft genome sequence of the pathogenic fungus Scedosporium apiospermum.</title>
        <authorList>
            <person name="Vandeputte P."/>
            <person name="Ghamrawi S."/>
            <person name="Rechenmann M."/>
            <person name="Iltis A."/>
            <person name="Giraud S."/>
            <person name="Fleury M."/>
            <person name="Thornton C."/>
            <person name="Delhaes L."/>
            <person name="Meyer W."/>
            <person name="Papon N."/>
            <person name="Bouchara J.P."/>
        </authorList>
    </citation>
    <scope>NUCLEOTIDE SEQUENCE [LARGE SCALE GENOMIC DNA]</scope>
    <source>
        <strain evidence="2 3">IHEM 14462</strain>
    </source>
</reference>
<gene>
    <name evidence="2" type="ORF">SAPIO_CDS4052</name>
</gene>
<feature type="compositionally biased region" description="Low complexity" evidence="1">
    <location>
        <begin position="448"/>
        <end position="465"/>
    </location>
</feature>
<dbReference type="VEuPathDB" id="FungiDB:SAPIO_CDS4052"/>
<feature type="compositionally biased region" description="Polar residues" evidence="1">
    <location>
        <begin position="544"/>
        <end position="562"/>
    </location>
</feature>
<comment type="caution">
    <text evidence="2">The sequence shown here is derived from an EMBL/GenBank/DDBJ whole genome shotgun (WGS) entry which is preliminary data.</text>
</comment>
<feature type="compositionally biased region" description="Polar residues" evidence="1">
    <location>
        <begin position="499"/>
        <end position="518"/>
    </location>
</feature>
<dbReference type="GeneID" id="27723124"/>
<keyword evidence="3" id="KW-1185">Reference proteome</keyword>
<dbReference type="EMBL" id="JOWA01000090">
    <property type="protein sequence ID" value="KEZ43880.1"/>
    <property type="molecule type" value="Genomic_DNA"/>
</dbReference>
<dbReference type="HOGENOM" id="CLU_484974_0_0_1"/>
<feature type="compositionally biased region" description="Basic and acidic residues" evidence="1">
    <location>
        <begin position="414"/>
        <end position="423"/>
    </location>
</feature>
<organism evidence="2 3">
    <name type="scientific">Pseudallescheria apiosperma</name>
    <name type="common">Scedosporium apiospermum</name>
    <dbReference type="NCBI Taxonomy" id="563466"/>
    <lineage>
        <taxon>Eukaryota</taxon>
        <taxon>Fungi</taxon>
        <taxon>Dikarya</taxon>
        <taxon>Ascomycota</taxon>
        <taxon>Pezizomycotina</taxon>
        <taxon>Sordariomycetes</taxon>
        <taxon>Hypocreomycetidae</taxon>
        <taxon>Microascales</taxon>
        <taxon>Microascaceae</taxon>
        <taxon>Scedosporium</taxon>
    </lineage>
</organism>
<feature type="region of interest" description="Disordered" evidence="1">
    <location>
        <begin position="333"/>
        <end position="562"/>
    </location>
</feature>
<evidence type="ECO:0000313" key="3">
    <source>
        <dbReference type="Proteomes" id="UP000028545"/>
    </source>
</evidence>
<protein>
    <submittedName>
        <fullName evidence="2">Uncharacterized protein</fullName>
    </submittedName>
</protein>
<dbReference type="AlphaFoldDB" id="A0A084G968"/>